<protein>
    <submittedName>
        <fullName evidence="9">MFS transporter</fullName>
    </submittedName>
</protein>
<dbReference type="Gene3D" id="1.20.1250.20">
    <property type="entry name" value="MFS general substrate transporter like domains"/>
    <property type="match status" value="1"/>
</dbReference>
<accession>A0A6G6BZZ8</accession>
<dbReference type="GO" id="GO:0016020">
    <property type="term" value="C:membrane"/>
    <property type="evidence" value="ECO:0007669"/>
    <property type="project" value="TreeGrafter"/>
</dbReference>
<evidence type="ECO:0000256" key="5">
    <source>
        <dbReference type="ARBA" id="ARBA00022989"/>
    </source>
</evidence>
<dbReference type="AlphaFoldDB" id="A0A6G6BZZ8"/>
<feature type="transmembrane region" description="Helical" evidence="7">
    <location>
        <begin position="162"/>
        <end position="186"/>
    </location>
</feature>
<feature type="transmembrane region" description="Helical" evidence="7">
    <location>
        <begin position="95"/>
        <end position="118"/>
    </location>
</feature>
<feature type="transmembrane region" description="Helical" evidence="7">
    <location>
        <begin position="130"/>
        <end position="150"/>
    </location>
</feature>
<evidence type="ECO:0000256" key="4">
    <source>
        <dbReference type="ARBA" id="ARBA00022692"/>
    </source>
</evidence>
<feature type="transmembrane region" description="Helical" evidence="7">
    <location>
        <begin position="73"/>
        <end position="89"/>
    </location>
</feature>
<feature type="domain" description="Major facilitator superfamily (MFS) profile" evidence="8">
    <location>
        <begin position="6"/>
        <end position="387"/>
    </location>
</feature>
<feature type="transmembrane region" description="Helical" evidence="7">
    <location>
        <begin position="306"/>
        <end position="327"/>
    </location>
</feature>
<evidence type="ECO:0000259" key="8">
    <source>
        <dbReference type="PROSITE" id="PS50850"/>
    </source>
</evidence>
<dbReference type="SUPFAM" id="SSF103473">
    <property type="entry name" value="MFS general substrate transporter"/>
    <property type="match status" value="1"/>
</dbReference>
<feature type="transmembrane region" description="Helical" evidence="7">
    <location>
        <begin position="339"/>
        <end position="358"/>
    </location>
</feature>
<dbReference type="EMBL" id="MN807451">
    <property type="protein sequence ID" value="QID57579.1"/>
    <property type="molecule type" value="Genomic_DNA"/>
</dbReference>
<feature type="transmembrane region" description="Helical" evidence="7">
    <location>
        <begin position="47"/>
        <end position="66"/>
    </location>
</feature>
<evidence type="ECO:0000256" key="1">
    <source>
        <dbReference type="ARBA" id="ARBA00004127"/>
    </source>
</evidence>
<name>A0A6G6BZZ8_ENTAG</name>
<proteinExistence type="inferred from homology"/>
<dbReference type="PANTHER" id="PTHR23514">
    <property type="entry name" value="BYPASS OF STOP CODON PROTEIN 6"/>
    <property type="match status" value="1"/>
</dbReference>
<dbReference type="InterPro" id="IPR036259">
    <property type="entry name" value="MFS_trans_sf"/>
</dbReference>
<keyword evidence="4 7" id="KW-0812">Transmembrane</keyword>
<dbReference type="Pfam" id="PF07690">
    <property type="entry name" value="MFS_1"/>
    <property type="match status" value="1"/>
</dbReference>
<feature type="transmembrane region" description="Helical" evidence="7">
    <location>
        <begin position="364"/>
        <end position="384"/>
    </location>
</feature>
<sequence length="405" mass="42982">MSDSRSGLLFFLGFLLLSWGLLGAGIGPLLPQISDAFGLPLPLTGQVFLLWSSGFCLGSYITSHLLKRFQLSALFLSACLVASVAIFGLSITPSFFLFCFLYCITGTAGGIIFTSCHTSVSWFFPERRQAVLSFADFSFSAGTLLAPLLINIIMNSNYPWQIFFKAISFANITLAFLMIPLALTFFRSYTVERKVSPSTGEKTSFSLESDATGSKITLINYAIVCFSIGFIEWQQNVWLVTYAMSKGIPQVSANHVISLFSLGMLARRAGSMFAGKSQPEFRLVLLDDIILLGGISAILAGKGTAVLGAGSFAAGFALGGVLPIVMATAMASRPSRAPLLSTIALVMLTAGGLCSGIYTGSVAIYFSPDSALTAGLFVSVLLIISRRAFISALRGHSAACGGTGH</sequence>
<evidence type="ECO:0000256" key="2">
    <source>
        <dbReference type="ARBA" id="ARBA00008335"/>
    </source>
</evidence>
<comment type="similarity">
    <text evidence="2">Belongs to the major facilitator superfamily.</text>
</comment>
<gene>
    <name evidence="9" type="primary">pnp3c</name>
</gene>
<dbReference type="InterPro" id="IPR020846">
    <property type="entry name" value="MFS_dom"/>
</dbReference>
<evidence type="ECO:0000256" key="6">
    <source>
        <dbReference type="ARBA" id="ARBA00023136"/>
    </source>
</evidence>
<dbReference type="InterPro" id="IPR051788">
    <property type="entry name" value="MFS_Transporter"/>
</dbReference>
<dbReference type="GO" id="GO:0012505">
    <property type="term" value="C:endomembrane system"/>
    <property type="evidence" value="ECO:0007669"/>
    <property type="project" value="UniProtKB-SubCell"/>
</dbReference>
<keyword evidence="5 7" id="KW-1133">Transmembrane helix</keyword>
<dbReference type="PROSITE" id="PS50850">
    <property type="entry name" value="MFS"/>
    <property type="match status" value="1"/>
</dbReference>
<evidence type="ECO:0000256" key="7">
    <source>
        <dbReference type="SAM" id="Phobius"/>
    </source>
</evidence>
<keyword evidence="3" id="KW-0813">Transport</keyword>
<feature type="transmembrane region" description="Helical" evidence="7">
    <location>
        <begin position="281"/>
        <end position="300"/>
    </location>
</feature>
<dbReference type="InterPro" id="IPR011701">
    <property type="entry name" value="MFS"/>
</dbReference>
<dbReference type="GO" id="GO:0022857">
    <property type="term" value="F:transmembrane transporter activity"/>
    <property type="evidence" value="ECO:0007669"/>
    <property type="project" value="InterPro"/>
</dbReference>
<organism evidence="9">
    <name type="scientific">Enterobacter agglomerans</name>
    <name type="common">Erwinia herbicola</name>
    <name type="synonym">Pantoea agglomerans</name>
    <dbReference type="NCBI Taxonomy" id="549"/>
    <lineage>
        <taxon>Bacteria</taxon>
        <taxon>Pseudomonadati</taxon>
        <taxon>Pseudomonadota</taxon>
        <taxon>Gammaproteobacteria</taxon>
        <taxon>Enterobacterales</taxon>
        <taxon>Erwiniaceae</taxon>
        <taxon>Pantoea</taxon>
        <taxon>Pantoea agglomerans group</taxon>
    </lineage>
</organism>
<dbReference type="PANTHER" id="PTHR23514:SF3">
    <property type="entry name" value="BYPASS OF STOP CODON PROTEIN 6"/>
    <property type="match status" value="1"/>
</dbReference>
<evidence type="ECO:0000256" key="3">
    <source>
        <dbReference type="ARBA" id="ARBA00022448"/>
    </source>
</evidence>
<comment type="subcellular location">
    <subcellularLocation>
        <location evidence="1">Endomembrane system</location>
        <topology evidence="1">Multi-pass membrane protein</topology>
    </subcellularLocation>
</comment>
<reference evidence="9" key="1">
    <citation type="journal article" date="2020" name="Microbiol. Res.">
        <title>Pantoea Natural Product 3 is encoded by an eight-gene biosynthetic gene cluster and exhibits antimicrobial activity against multi-drug resistant Acinetobacter baumannii and Pseudomonas aeruginosa.</title>
        <authorList>
            <person name="Williams A.N."/>
            <person name="Stavrinides J."/>
        </authorList>
    </citation>
    <scope>NUCLEOTIDE SEQUENCE</scope>
    <source>
        <strain evidence="9">3581</strain>
    </source>
</reference>
<evidence type="ECO:0000313" key="9">
    <source>
        <dbReference type="EMBL" id="QID57579.1"/>
    </source>
</evidence>
<keyword evidence="6 7" id="KW-0472">Membrane</keyword>